<evidence type="ECO:0008006" key="4">
    <source>
        <dbReference type="Google" id="ProtNLM"/>
    </source>
</evidence>
<protein>
    <recommendedName>
        <fullName evidence="4">DUF2627 domain-containing protein</fullName>
    </recommendedName>
</protein>
<keyword evidence="1" id="KW-0472">Membrane</keyword>
<evidence type="ECO:0000313" key="2">
    <source>
        <dbReference type="EMBL" id="MEB3750566.1"/>
    </source>
</evidence>
<proteinExistence type="predicted"/>
<name>A0ABU6BFA1_9BACL</name>
<dbReference type="InterPro" id="IPR020138">
    <property type="entry name" value="Uncharacterised_YqzF"/>
</dbReference>
<dbReference type="Pfam" id="PF11118">
    <property type="entry name" value="DUF2627"/>
    <property type="match status" value="1"/>
</dbReference>
<keyword evidence="1" id="KW-0812">Transmembrane</keyword>
<evidence type="ECO:0000256" key="1">
    <source>
        <dbReference type="SAM" id="Phobius"/>
    </source>
</evidence>
<feature type="transmembrane region" description="Helical" evidence="1">
    <location>
        <begin position="32"/>
        <end position="58"/>
    </location>
</feature>
<keyword evidence="3" id="KW-1185">Reference proteome</keyword>
<sequence>MALLILVIPGLGAALGIKWMRDALFGISDPPFALLCLQFFAGFLLFAAGLAFIGGFVLHHDRKRNKVQTRFQRRRNTR</sequence>
<keyword evidence="1" id="KW-1133">Transmembrane helix</keyword>
<dbReference type="EMBL" id="JPYA02000001">
    <property type="protein sequence ID" value="MEB3750566.1"/>
    <property type="molecule type" value="Genomic_DNA"/>
</dbReference>
<dbReference type="Proteomes" id="UP000029267">
    <property type="component" value="Unassembled WGS sequence"/>
</dbReference>
<evidence type="ECO:0000313" key="3">
    <source>
        <dbReference type="Proteomes" id="UP000029267"/>
    </source>
</evidence>
<accession>A0ABU6BFA1</accession>
<comment type="caution">
    <text evidence="2">The sequence shown here is derived from an EMBL/GenBank/DDBJ whole genome shotgun (WGS) entry which is preliminary data.</text>
</comment>
<gene>
    <name evidence="2" type="ORF">EP10_001405</name>
</gene>
<organism evidence="2 3">
    <name type="scientific">Geobacillus icigianus</name>
    <dbReference type="NCBI Taxonomy" id="1430331"/>
    <lineage>
        <taxon>Bacteria</taxon>
        <taxon>Bacillati</taxon>
        <taxon>Bacillota</taxon>
        <taxon>Bacilli</taxon>
        <taxon>Bacillales</taxon>
        <taxon>Anoxybacillaceae</taxon>
        <taxon>Geobacillus</taxon>
    </lineage>
</organism>
<reference evidence="2 3" key="1">
    <citation type="journal article" date="2014" name="Genome Announc.">
        <title>Draft Genome Sequence of Geobacillus icigianus Strain G1w1T Isolated from Hot Springs in the Valley of Geysers, Kamchatka (Russian Federation).</title>
        <authorList>
            <person name="Bryanskaya A.V."/>
            <person name="Rozanov A.S."/>
            <person name="Logacheva M.D."/>
            <person name="Kotenko A.V."/>
            <person name="Peltek S.E."/>
        </authorList>
    </citation>
    <scope>NUCLEOTIDE SEQUENCE [LARGE SCALE GENOMIC DNA]</scope>
    <source>
        <strain evidence="2 3">G1w1</strain>
    </source>
</reference>